<keyword evidence="10" id="KW-1185">Reference proteome</keyword>
<dbReference type="NCBIfam" id="NF005926">
    <property type="entry name" value="PRK07940.1"/>
    <property type="match status" value="1"/>
</dbReference>
<dbReference type="InterPro" id="IPR050238">
    <property type="entry name" value="DNA_Rep/Repair_Clamp_Loader"/>
</dbReference>
<sequence length="386" mass="42355">MTTTTAAPPLPWSDVLGQDAAVATLRAAAADPRQLAHGWLITGPPGSGRSTIALAFAAALIATGEHEKDAMGQVLAGTHPDLTRLRTEGVVITIAQAREIVERSYYAPSVGRYRVIVVEDADRMTERTSNVLLKALEEPPEQTIWVLCAPSEADLLPTIRSRVRTLRLQELEVDDVARLLVARTGVDETLAEQAARHAQRHIGMAQRLATDQASRERRDQTLRDVLRVRGIGDVVEVAGRIVQAANDDAKALTAERDEAERASLLRTVGIADGAKIPPSVRSQLNALKDDQERRAKRSVRDGIDRVLTDLQSLFRDILMLQLGREEGLINIELLDDVRRVAETWKPQRTIIVLDDIAETRTLLARNVQPALAIESLLITVVSGRKP</sequence>
<evidence type="ECO:0000256" key="5">
    <source>
        <dbReference type="ARBA" id="ARBA00022705"/>
    </source>
</evidence>
<gene>
    <name evidence="9" type="ORF">JOF34_002076</name>
</gene>
<dbReference type="GO" id="GO:0003887">
    <property type="term" value="F:DNA-directed DNA polymerase activity"/>
    <property type="evidence" value="ECO:0007669"/>
    <property type="project" value="UniProtKB-EC"/>
</dbReference>
<dbReference type="Proteomes" id="UP001519362">
    <property type="component" value="Unassembled WGS sequence"/>
</dbReference>
<evidence type="ECO:0000256" key="2">
    <source>
        <dbReference type="ARBA" id="ARBA00014363"/>
    </source>
</evidence>
<keyword evidence="6" id="KW-0239">DNA-directed DNA polymerase</keyword>
<comment type="catalytic activity">
    <reaction evidence="7">
        <text>DNA(n) + a 2'-deoxyribonucleoside 5'-triphosphate = DNA(n+1) + diphosphate</text>
        <dbReference type="Rhea" id="RHEA:22508"/>
        <dbReference type="Rhea" id="RHEA-COMP:17339"/>
        <dbReference type="Rhea" id="RHEA-COMP:17340"/>
        <dbReference type="ChEBI" id="CHEBI:33019"/>
        <dbReference type="ChEBI" id="CHEBI:61560"/>
        <dbReference type="ChEBI" id="CHEBI:173112"/>
        <dbReference type="EC" id="2.7.7.7"/>
    </reaction>
</comment>
<evidence type="ECO:0000256" key="7">
    <source>
        <dbReference type="ARBA" id="ARBA00049244"/>
    </source>
</evidence>
<evidence type="ECO:0000256" key="1">
    <source>
        <dbReference type="ARBA" id="ARBA00012417"/>
    </source>
</evidence>
<proteinExistence type="predicted"/>
<feature type="domain" description="AAA+ ATPase" evidence="8">
    <location>
        <begin position="35"/>
        <end position="171"/>
    </location>
</feature>
<dbReference type="Pfam" id="PF09115">
    <property type="entry name" value="DNApol3-delta_C"/>
    <property type="match status" value="1"/>
</dbReference>
<evidence type="ECO:0000256" key="4">
    <source>
        <dbReference type="ARBA" id="ARBA00022695"/>
    </source>
</evidence>
<evidence type="ECO:0000256" key="6">
    <source>
        <dbReference type="ARBA" id="ARBA00022932"/>
    </source>
</evidence>
<dbReference type="Gene3D" id="3.40.50.300">
    <property type="entry name" value="P-loop containing nucleotide triphosphate hydrolases"/>
    <property type="match status" value="1"/>
</dbReference>
<name>A0ABS4ZKL2_9MICO</name>
<keyword evidence="3 9" id="KW-0808">Transferase</keyword>
<keyword evidence="5" id="KW-0235">DNA replication</keyword>
<evidence type="ECO:0000256" key="3">
    <source>
        <dbReference type="ARBA" id="ARBA00022679"/>
    </source>
</evidence>
<accession>A0ABS4ZKL2</accession>
<comment type="caution">
    <text evidence="9">The sequence shown here is derived from an EMBL/GenBank/DDBJ whole genome shotgun (WGS) entry which is preliminary data.</text>
</comment>
<dbReference type="InterPro" id="IPR003593">
    <property type="entry name" value="AAA+_ATPase"/>
</dbReference>
<dbReference type="EMBL" id="JAGIOL010000001">
    <property type="protein sequence ID" value="MBP2437490.1"/>
    <property type="molecule type" value="Genomic_DNA"/>
</dbReference>
<dbReference type="InterPro" id="IPR015199">
    <property type="entry name" value="DNA_pol_III_delta_C"/>
</dbReference>
<dbReference type="SUPFAM" id="SSF52540">
    <property type="entry name" value="P-loop containing nucleoside triphosphate hydrolases"/>
    <property type="match status" value="1"/>
</dbReference>
<dbReference type="InterPro" id="IPR027417">
    <property type="entry name" value="P-loop_NTPase"/>
</dbReference>
<keyword evidence="4 9" id="KW-0548">Nucleotidyltransferase</keyword>
<dbReference type="RefSeq" id="WP_165133828.1">
    <property type="nucleotide sequence ID" value="NZ_CP049253.1"/>
</dbReference>
<organism evidence="9 10">
    <name type="scientific">Microbacterium amylolyticum</name>
    <dbReference type="NCBI Taxonomy" id="936337"/>
    <lineage>
        <taxon>Bacteria</taxon>
        <taxon>Bacillati</taxon>
        <taxon>Actinomycetota</taxon>
        <taxon>Actinomycetes</taxon>
        <taxon>Micrococcales</taxon>
        <taxon>Microbacteriaceae</taxon>
        <taxon>Microbacterium</taxon>
    </lineage>
</organism>
<evidence type="ECO:0000259" key="8">
    <source>
        <dbReference type="SMART" id="SM00382"/>
    </source>
</evidence>
<evidence type="ECO:0000313" key="10">
    <source>
        <dbReference type="Proteomes" id="UP001519362"/>
    </source>
</evidence>
<dbReference type="EC" id="2.7.7.7" evidence="1"/>
<dbReference type="PANTHER" id="PTHR11669">
    <property type="entry name" value="REPLICATION FACTOR C / DNA POLYMERASE III GAMMA-TAU SUBUNIT"/>
    <property type="match status" value="1"/>
</dbReference>
<evidence type="ECO:0000313" key="9">
    <source>
        <dbReference type="EMBL" id="MBP2437490.1"/>
    </source>
</evidence>
<dbReference type="SMART" id="SM00382">
    <property type="entry name" value="AAA"/>
    <property type="match status" value="1"/>
</dbReference>
<reference evidence="9 10" key="1">
    <citation type="submission" date="2021-03" db="EMBL/GenBank/DDBJ databases">
        <title>Sequencing the genomes of 1000 actinobacteria strains.</title>
        <authorList>
            <person name="Klenk H.-P."/>
        </authorList>
    </citation>
    <scope>NUCLEOTIDE SEQUENCE [LARGE SCALE GENOMIC DNA]</scope>
    <source>
        <strain evidence="9 10">DSM 24221</strain>
    </source>
</reference>
<dbReference type="Pfam" id="PF13177">
    <property type="entry name" value="DNA_pol3_delta2"/>
    <property type="match status" value="1"/>
</dbReference>
<protein>
    <recommendedName>
        <fullName evidence="2">DNA polymerase III subunit delta'</fullName>
        <ecNumber evidence="1">2.7.7.7</ecNumber>
    </recommendedName>
</protein>
<dbReference type="PANTHER" id="PTHR11669:SF8">
    <property type="entry name" value="DNA POLYMERASE III SUBUNIT DELTA"/>
    <property type="match status" value="1"/>
</dbReference>